<gene>
    <name evidence="1" type="ORF">GB883_20390</name>
</gene>
<dbReference type="AlphaFoldDB" id="A0A7J5UIY0"/>
<dbReference type="Proteomes" id="UP000451860">
    <property type="component" value="Unassembled WGS sequence"/>
</dbReference>
<evidence type="ECO:0000313" key="2">
    <source>
        <dbReference type="Proteomes" id="UP000451860"/>
    </source>
</evidence>
<reference evidence="1 2" key="1">
    <citation type="submission" date="2019-10" db="EMBL/GenBank/DDBJ databases">
        <title>Georgenia wutianyii sp. nov. and Georgenia yuyongxinii sp. nov. isolated from plateau pika (Ochotona curzoniae) in the Qinghai-Tibet plateau of China.</title>
        <authorList>
            <person name="Tian Z."/>
        </authorList>
    </citation>
    <scope>NUCLEOTIDE SEQUENCE [LARGE SCALE GENOMIC DNA]</scope>
    <source>
        <strain evidence="1 2">DSM 21501</strain>
    </source>
</reference>
<proteinExistence type="predicted"/>
<keyword evidence="2" id="KW-1185">Reference proteome</keyword>
<dbReference type="EMBL" id="WHJE01000215">
    <property type="protein sequence ID" value="KAE8762241.1"/>
    <property type="molecule type" value="Genomic_DNA"/>
</dbReference>
<sequence length="141" mass="15058">MTPDGVRRVAGALAEAAGLVVPVECAGCGRWDVALCPGCRALLRAPPVRCEDDAPMLAGEWTGRPLLTWSLGPYRGPLRAIVLAWKNHRRQDIAPAVLAGAAAASRTWARDPDLRRGLAGASPVLVVPAPSGWRRRLARRL</sequence>
<comment type="caution">
    <text evidence="1">The sequence shown here is derived from an EMBL/GenBank/DDBJ whole genome shotgun (WGS) entry which is preliminary data.</text>
</comment>
<name>A0A7J5UIY0_9MICO</name>
<accession>A0A7J5UIY0</accession>
<feature type="non-terminal residue" evidence="1">
    <location>
        <position position="141"/>
    </location>
</feature>
<organism evidence="1 2">
    <name type="scientific">Georgenia thermotolerans</name>
    <dbReference type="NCBI Taxonomy" id="527326"/>
    <lineage>
        <taxon>Bacteria</taxon>
        <taxon>Bacillati</taxon>
        <taxon>Actinomycetota</taxon>
        <taxon>Actinomycetes</taxon>
        <taxon>Micrococcales</taxon>
        <taxon>Bogoriellaceae</taxon>
        <taxon>Georgenia</taxon>
    </lineage>
</organism>
<protein>
    <submittedName>
        <fullName evidence="1">ComF family protein</fullName>
    </submittedName>
</protein>
<evidence type="ECO:0000313" key="1">
    <source>
        <dbReference type="EMBL" id="KAE8762241.1"/>
    </source>
</evidence>